<proteinExistence type="inferred from homology"/>
<feature type="domain" description="UspA" evidence="2">
    <location>
        <begin position="1"/>
        <end position="144"/>
    </location>
</feature>
<dbReference type="InterPro" id="IPR006016">
    <property type="entry name" value="UspA"/>
</dbReference>
<dbReference type="Gene3D" id="3.40.50.620">
    <property type="entry name" value="HUPs"/>
    <property type="match status" value="1"/>
</dbReference>
<comment type="caution">
    <text evidence="3">The sequence shown here is derived from an EMBL/GenBank/DDBJ whole genome shotgun (WGS) entry which is preliminary data.</text>
</comment>
<dbReference type="Proteomes" id="UP001589733">
    <property type="component" value="Unassembled WGS sequence"/>
</dbReference>
<dbReference type="PANTHER" id="PTHR46268">
    <property type="entry name" value="STRESS RESPONSE PROTEIN NHAX"/>
    <property type="match status" value="1"/>
</dbReference>
<dbReference type="PANTHER" id="PTHR46268:SF6">
    <property type="entry name" value="UNIVERSAL STRESS PROTEIN UP12"/>
    <property type="match status" value="1"/>
</dbReference>
<gene>
    <name evidence="3" type="ORF">ACFFLM_00115</name>
</gene>
<dbReference type="EMBL" id="JBHLYR010000002">
    <property type="protein sequence ID" value="MFB9990400.1"/>
    <property type="molecule type" value="Genomic_DNA"/>
</dbReference>
<evidence type="ECO:0000259" key="2">
    <source>
        <dbReference type="Pfam" id="PF00582"/>
    </source>
</evidence>
<organism evidence="3 4">
    <name type="scientific">Deinococcus oregonensis</name>
    <dbReference type="NCBI Taxonomy" id="1805970"/>
    <lineage>
        <taxon>Bacteria</taxon>
        <taxon>Thermotogati</taxon>
        <taxon>Deinococcota</taxon>
        <taxon>Deinococci</taxon>
        <taxon>Deinococcales</taxon>
        <taxon>Deinococcaceae</taxon>
        <taxon>Deinococcus</taxon>
    </lineage>
</organism>
<dbReference type="RefSeq" id="WP_380004270.1">
    <property type="nucleotide sequence ID" value="NZ_JBHLYR010000002.1"/>
</dbReference>
<dbReference type="InterPro" id="IPR006015">
    <property type="entry name" value="Universal_stress_UspA"/>
</dbReference>
<evidence type="ECO:0000256" key="1">
    <source>
        <dbReference type="ARBA" id="ARBA00008791"/>
    </source>
</evidence>
<dbReference type="InterPro" id="IPR014729">
    <property type="entry name" value="Rossmann-like_a/b/a_fold"/>
</dbReference>
<sequence>MFEHILVPIDGSPLSALALPIAADLARRYDSTVTLLYVMPPLLVIYDAPAYTSVDSATTVNAKAQGQRILEEARTAMVFPEAQLLYLNDGPSRTAQAIVEVTQQRGVSLVVMGSHGRGGLEHFFLGSVAEGVMRRIGVPVLVVRGPNTSALPLPPMDTPHGALISEVSA</sequence>
<comment type="similarity">
    <text evidence="1">Belongs to the universal stress protein A family.</text>
</comment>
<evidence type="ECO:0000313" key="3">
    <source>
        <dbReference type="EMBL" id="MFB9990400.1"/>
    </source>
</evidence>
<dbReference type="PRINTS" id="PR01438">
    <property type="entry name" value="UNVRSLSTRESS"/>
</dbReference>
<name>A0ABV6ASK2_9DEIO</name>
<protein>
    <submittedName>
        <fullName evidence="3">Universal stress protein</fullName>
    </submittedName>
</protein>
<dbReference type="CDD" id="cd00293">
    <property type="entry name" value="USP-like"/>
    <property type="match status" value="1"/>
</dbReference>
<dbReference type="SUPFAM" id="SSF52402">
    <property type="entry name" value="Adenine nucleotide alpha hydrolases-like"/>
    <property type="match status" value="1"/>
</dbReference>
<dbReference type="Pfam" id="PF00582">
    <property type="entry name" value="Usp"/>
    <property type="match status" value="1"/>
</dbReference>
<keyword evidence="4" id="KW-1185">Reference proteome</keyword>
<reference evidence="3 4" key="1">
    <citation type="submission" date="2024-09" db="EMBL/GenBank/DDBJ databases">
        <authorList>
            <person name="Sun Q."/>
            <person name="Mori K."/>
        </authorList>
    </citation>
    <scope>NUCLEOTIDE SEQUENCE [LARGE SCALE GENOMIC DNA]</scope>
    <source>
        <strain evidence="3 4">JCM 13503</strain>
    </source>
</reference>
<accession>A0ABV6ASK2</accession>
<evidence type="ECO:0000313" key="4">
    <source>
        <dbReference type="Proteomes" id="UP001589733"/>
    </source>
</evidence>